<dbReference type="Pfam" id="PF09851">
    <property type="entry name" value="SHOCT"/>
    <property type="match status" value="1"/>
</dbReference>
<dbReference type="InterPro" id="IPR018649">
    <property type="entry name" value="SHOCT"/>
</dbReference>
<gene>
    <name evidence="2" type="ORF">HI921_06210</name>
</gene>
<feature type="domain" description="SHOCT" evidence="1">
    <location>
        <begin position="181"/>
        <end position="208"/>
    </location>
</feature>
<protein>
    <submittedName>
        <fullName evidence="2">SHOCT domain-containing protein</fullName>
    </submittedName>
</protein>
<dbReference type="RefSeq" id="WP_169058482.1">
    <property type="nucleotide sequence ID" value="NZ_BQWJ01000005.1"/>
</dbReference>
<organism evidence="2 3">
    <name type="scientific">Enterococcus mundtii</name>
    <dbReference type="NCBI Taxonomy" id="53346"/>
    <lineage>
        <taxon>Bacteria</taxon>
        <taxon>Bacillati</taxon>
        <taxon>Bacillota</taxon>
        <taxon>Bacilli</taxon>
        <taxon>Lactobacillales</taxon>
        <taxon>Enterococcaceae</taxon>
        <taxon>Enterococcus</taxon>
    </lineage>
</organism>
<evidence type="ECO:0000313" key="3">
    <source>
        <dbReference type="Proteomes" id="UP000557857"/>
    </source>
</evidence>
<reference evidence="2 3" key="1">
    <citation type="submission" date="2020-04" db="EMBL/GenBank/DDBJ databases">
        <authorList>
            <person name="Abaymova A."/>
            <person name="Teymurazov M."/>
            <person name="Tazyna O."/>
            <person name="Chatushin Y."/>
            <person name="Svetoch E."/>
            <person name="Pereligyn V."/>
            <person name="Pohylenko V."/>
            <person name="Platonov M."/>
            <person name="Kartsev N."/>
            <person name="Skryabin Y."/>
            <person name="Sizova A."/>
            <person name="Solomentsev V."/>
            <person name="Kislichkina A."/>
            <person name="Bogun A."/>
        </authorList>
    </citation>
    <scope>NUCLEOTIDE SEQUENCE [LARGE SCALE GENOMIC DNA]</scope>
    <source>
        <strain evidence="3">SCPM-O-B-8398 (E28)</strain>
    </source>
</reference>
<sequence length="210" mass="23990">MSFWGKNKKATATDKKRFKVTKEIGNYMWIDEVNQLIMVSTKDMMKPKYLLRFDNIISFSIIQDNKEVLKKNGVKRAIAGGILFGPTGAIVGAITGSEKSISYVSNLWIKIDLDGKDTERNFVNIPLIVARKTATNSDKYKSIATSVERIIEFLSEITESDDEESIETIEETETDNDDVFEKIKKYKDLLDQGILTQDEFDKKKKEILEL</sequence>
<comment type="caution">
    <text evidence="2">The sequence shown here is derived from an EMBL/GenBank/DDBJ whole genome shotgun (WGS) entry which is preliminary data.</text>
</comment>
<dbReference type="EMBL" id="JABCAG010000013">
    <property type="protein sequence ID" value="NMP58061.1"/>
    <property type="molecule type" value="Genomic_DNA"/>
</dbReference>
<name>A0A848MWE0_ENTMU</name>
<accession>A0A848MWE0</accession>
<dbReference type="AlphaFoldDB" id="A0A848MWE0"/>
<evidence type="ECO:0000313" key="2">
    <source>
        <dbReference type="EMBL" id="NMP58061.1"/>
    </source>
</evidence>
<dbReference type="Proteomes" id="UP000557857">
    <property type="component" value="Unassembled WGS sequence"/>
</dbReference>
<proteinExistence type="predicted"/>
<evidence type="ECO:0000259" key="1">
    <source>
        <dbReference type="Pfam" id="PF09851"/>
    </source>
</evidence>